<dbReference type="EMBL" id="BDSP01000277">
    <property type="protein sequence ID" value="GAX28554.1"/>
    <property type="molecule type" value="Genomic_DNA"/>
</dbReference>
<keyword evidence="1" id="KW-0472">Membrane</keyword>
<keyword evidence="3" id="KW-1185">Reference proteome</keyword>
<dbReference type="Proteomes" id="UP000198406">
    <property type="component" value="Unassembled WGS sequence"/>
</dbReference>
<comment type="caution">
    <text evidence="2">The sequence shown here is derived from an EMBL/GenBank/DDBJ whole genome shotgun (WGS) entry which is preliminary data.</text>
</comment>
<evidence type="ECO:0000313" key="2">
    <source>
        <dbReference type="EMBL" id="GAX28554.1"/>
    </source>
</evidence>
<sequence>MFQTPGSPIDAFSNSLSDHLQIKKQRVLHGQLNNEDNRDLILLSDDELDEATLAEIEAGKPSNWMVIQRMFGINVFTYILAAAIAFFFSMNVILGPGWLGNQIGIPSTGTFDEVSNSLPQTIDLSAPEYRI</sequence>
<accession>A0A1Z5KQF9</accession>
<dbReference type="AlphaFoldDB" id="A0A1Z5KQF9"/>
<protein>
    <submittedName>
        <fullName evidence="2">Uncharacterized protein</fullName>
    </submittedName>
</protein>
<evidence type="ECO:0000256" key="1">
    <source>
        <dbReference type="SAM" id="Phobius"/>
    </source>
</evidence>
<evidence type="ECO:0000313" key="3">
    <source>
        <dbReference type="Proteomes" id="UP000198406"/>
    </source>
</evidence>
<gene>
    <name evidence="2" type="ORF">FisN_1Hu657</name>
</gene>
<keyword evidence="1" id="KW-1133">Transmembrane helix</keyword>
<reference evidence="2 3" key="1">
    <citation type="journal article" date="2015" name="Plant Cell">
        <title>Oil accumulation by the oleaginous diatom Fistulifera solaris as revealed by the genome and transcriptome.</title>
        <authorList>
            <person name="Tanaka T."/>
            <person name="Maeda Y."/>
            <person name="Veluchamy A."/>
            <person name="Tanaka M."/>
            <person name="Abida H."/>
            <person name="Marechal E."/>
            <person name="Bowler C."/>
            <person name="Muto M."/>
            <person name="Sunaga Y."/>
            <person name="Tanaka M."/>
            <person name="Yoshino T."/>
            <person name="Taniguchi T."/>
            <person name="Fukuda Y."/>
            <person name="Nemoto M."/>
            <person name="Matsumoto M."/>
            <person name="Wong P.S."/>
            <person name="Aburatani S."/>
            <person name="Fujibuchi W."/>
        </authorList>
    </citation>
    <scope>NUCLEOTIDE SEQUENCE [LARGE SCALE GENOMIC DNA]</scope>
    <source>
        <strain evidence="2 3">JPCC DA0580</strain>
    </source>
</reference>
<name>A0A1Z5KQF9_FISSO</name>
<feature type="transmembrane region" description="Helical" evidence="1">
    <location>
        <begin position="75"/>
        <end position="94"/>
    </location>
</feature>
<dbReference type="InParanoid" id="A0A1Z5KQF9"/>
<keyword evidence="1" id="KW-0812">Transmembrane</keyword>
<dbReference type="OrthoDB" id="45621at2759"/>
<proteinExistence type="predicted"/>
<organism evidence="2 3">
    <name type="scientific">Fistulifera solaris</name>
    <name type="common">Oleaginous diatom</name>
    <dbReference type="NCBI Taxonomy" id="1519565"/>
    <lineage>
        <taxon>Eukaryota</taxon>
        <taxon>Sar</taxon>
        <taxon>Stramenopiles</taxon>
        <taxon>Ochrophyta</taxon>
        <taxon>Bacillariophyta</taxon>
        <taxon>Bacillariophyceae</taxon>
        <taxon>Bacillariophycidae</taxon>
        <taxon>Naviculales</taxon>
        <taxon>Naviculaceae</taxon>
        <taxon>Fistulifera</taxon>
    </lineage>
</organism>